<evidence type="ECO:0000313" key="3">
    <source>
        <dbReference type="EMBL" id="RVV96824.1"/>
    </source>
</evidence>
<evidence type="ECO:0000256" key="2">
    <source>
        <dbReference type="ARBA" id="ARBA00023002"/>
    </source>
</evidence>
<comment type="similarity">
    <text evidence="1">Belongs to the short-chain dehydrogenases/reductases (SDR) family.</text>
</comment>
<dbReference type="InterPro" id="IPR036291">
    <property type="entry name" value="NAD(P)-bd_dom_sf"/>
</dbReference>
<keyword evidence="2" id="KW-0560">Oxidoreductase</keyword>
<dbReference type="InterPro" id="IPR020904">
    <property type="entry name" value="Sc_DH/Rdtase_CS"/>
</dbReference>
<accession>A0A438ADQ5</accession>
<dbReference type="InterPro" id="IPR002347">
    <property type="entry name" value="SDR_fam"/>
</dbReference>
<dbReference type="AlphaFoldDB" id="A0A438ADQ5"/>
<dbReference type="Pfam" id="PF13561">
    <property type="entry name" value="adh_short_C2"/>
    <property type="match status" value="1"/>
</dbReference>
<dbReference type="PRINTS" id="PR00081">
    <property type="entry name" value="GDHRDH"/>
</dbReference>
<proteinExistence type="inferred from homology"/>
<dbReference type="PRINTS" id="PR00080">
    <property type="entry name" value="SDRFAMILY"/>
</dbReference>
<protein>
    <submittedName>
        <fullName evidence="3">SDR family oxidoreductase</fullName>
    </submittedName>
</protein>
<dbReference type="PANTHER" id="PTHR24321:SF8">
    <property type="entry name" value="ESTRADIOL 17-BETA-DEHYDROGENASE 8-RELATED"/>
    <property type="match status" value="1"/>
</dbReference>
<dbReference type="OrthoDB" id="7745792at2"/>
<organism evidence="3 4">
    <name type="scientific">Mesobaculum littorinae</name>
    <dbReference type="NCBI Taxonomy" id="2486419"/>
    <lineage>
        <taxon>Bacteria</taxon>
        <taxon>Pseudomonadati</taxon>
        <taxon>Pseudomonadota</taxon>
        <taxon>Alphaproteobacteria</taxon>
        <taxon>Rhodobacterales</taxon>
        <taxon>Roseobacteraceae</taxon>
        <taxon>Mesobaculum</taxon>
    </lineage>
</organism>
<sequence>MTGAAGLIGSALVAHFLERGWQVAALDRDAPGLKQLEREGVELRVVDVSDEAQVRAFWEGETRVDLLVNNAGIASPEAGPVETLALEDWQAWLGAGLTGPMLMVKHGARALRTAGGAVVNITSTRAAMSEPDCEPYAAAKGGLEALTHALAVSLGPDVRVNAVAPGWISANGDLRPVDHRQHPVGRVGRPEDVAGAVAWLAEAGFVTGQTVVVDGGMTRKMIYAD</sequence>
<dbReference type="PROSITE" id="PS00061">
    <property type="entry name" value="ADH_SHORT"/>
    <property type="match status" value="1"/>
</dbReference>
<name>A0A438ADQ5_9RHOB</name>
<evidence type="ECO:0000256" key="1">
    <source>
        <dbReference type="ARBA" id="ARBA00006484"/>
    </source>
</evidence>
<keyword evidence="4" id="KW-1185">Reference proteome</keyword>
<dbReference type="GO" id="GO:0016491">
    <property type="term" value="F:oxidoreductase activity"/>
    <property type="evidence" value="ECO:0007669"/>
    <property type="project" value="UniProtKB-KW"/>
</dbReference>
<dbReference type="Gene3D" id="3.40.50.720">
    <property type="entry name" value="NAD(P)-binding Rossmann-like Domain"/>
    <property type="match status" value="1"/>
</dbReference>
<dbReference type="SUPFAM" id="SSF51735">
    <property type="entry name" value="NAD(P)-binding Rossmann-fold domains"/>
    <property type="match status" value="1"/>
</dbReference>
<dbReference type="Proteomes" id="UP000285908">
    <property type="component" value="Unassembled WGS sequence"/>
</dbReference>
<dbReference type="EMBL" id="RQXX01000008">
    <property type="protein sequence ID" value="RVV96824.1"/>
    <property type="molecule type" value="Genomic_DNA"/>
</dbReference>
<comment type="caution">
    <text evidence="3">The sequence shown here is derived from an EMBL/GenBank/DDBJ whole genome shotgun (WGS) entry which is preliminary data.</text>
</comment>
<dbReference type="PANTHER" id="PTHR24321">
    <property type="entry name" value="DEHYDROGENASES, SHORT CHAIN"/>
    <property type="match status" value="1"/>
</dbReference>
<evidence type="ECO:0000313" key="4">
    <source>
        <dbReference type="Proteomes" id="UP000285908"/>
    </source>
</evidence>
<gene>
    <name evidence="3" type="ORF">EKE94_16790</name>
</gene>
<reference evidence="3 4" key="1">
    <citation type="submission" date="2018-11" db="EMBL/GenBank/DDBJ databases">
        <title>Mesobaculum littorinae gen. nov., sp. nov., isolated from Littorina scabra that represents a novel genus of the order Rhodobacteraceae.</title>
        <authorList>
            <person name="Li F."/>
        </authorList>
    </citation>
    <scope>NUCLEOTIDE SEQUENCE [LARGE SCALE GENOMIC DNA]</scope>
    <source>
        <strain evidence="3 4">M0103</strain>
    </source>
</reference>